<dbReference type="OrthoDB" id="9801697at2"/>
<dbReference type="InterPro" id="IPR051159">
    <property type="entry name" value="Hexapeptide_acetyltransf"/>
</dbReference>
<proteinExistence type="inferred from homology"/>
<dbReference type="Proteomes" id="UP000008178">
    <property type="component" value="Chromosome"/>
</dbReference>
<sequence length="321" mass="35182">MGRRRVFFKRGKKKQDTVQELKPVYKLSGQNNKIFIIENGTEREITYSEKVAGIEIKIQGNNNRVYLELPIKAVGSTITIDNSNAEVRIGSTFLLNNVRIICNDGNEQRVWIGAGTTMHNVGILATENADIRIGAGCMFSARVYIYGSDGHAMFDVNTGECINGRKHATVIGERCWISSDSIILKNAVIPDNSIVAAASVVTGNFEGESNVCLGGNPAKIIRRNVDWSYESPSERFARMACEEKKLTLSSEELEWSVGQVGRLSAYLNECRIANSQVEWRSEDRSICKVSAAGEVCGTGKGETSIVAAYAGAQAICKVEVR</sequence>
<dbReference type="KEGG" id="rho:RHOM_12195"/>
<dbReference type="Gene3D" id="2.60.40.1080">
    <property type="match status" value="1"/>
</dbReference>
<dbReference type="CDD" id="cd04647">
    <property type="entry name" value="LbH_MAT_like"/>
    <property type="match status" value="1"/>
</dbReference>
<dbReference type="PANTHER" id="PTHR23416:SF23">
    <property type="entry name" value="ACETYLTRANSFERASE C18B11.09C-RELATED"/>
    <property type="match status" value="1"/>
</dbReference>
<protein>
    <recommendedName>
        <fullName evidence="5">Acyltransferase</fullName>
    </recommendedName>
</protein>
<dbReference type="AlphaFoldDB" id="G2T559"/>
<gene>
    <name evidence="3" type="ordered locus">RHOM_12195</name>
</gene>
<evidence type="ECO:0000256" key="1">
    <source>
        <dbReference type="ARBA" id="ARBA00007274"/>
    </source>
</evidence>
<organism evidence="3 4">
    <name type="scientific">Roseburia hominis (strain DSM 16839 / JCM 17582 / NCIMB 14029 / A2-183)</name>
    <dbReference type="NCBI Taxonomy" id="585394"/>
    <lineage>
        <taxon>Bacteria</taxon>
        <taxon>Bacillati</taxon>
        <taxon>Bacillota</taxon>
        <taxon>Clostridia</taxon>
        <taxon>Lachnospirales</taxon>
        <taxon>Lachnospiraceae</taxon>
        <taxon>Roseburia</taxon>
    </lineage>
</organism>
<evidence type="ECO:0000256" key="2">
    <source>
        <dbReference type="ARBA" id="ARBA00022679"/>
    </source>
</evidence>
<dbReference type="STRING" id="585394.RHOM_12195"/>
<dbReference type="RefSeq" id="WP_014080558.1">
    <property type="nucleotide sequence ID" value="NC_015977.1"/>
</dbReference>
<dbReference type="InterPro" id="IPR008964">
    <property type="entry name" value="Invasin/intimin_cell_adhesion"/>
</dbReference>
<dbReference type="GO" id="GO:0008374">
    <property type="term" value="F:O-acyltransferase activity"/>
    <property type="evidence" value="ECO:0007669"/>
    <property type="project" value="TreeGrafter"/>
</dbReference>
<evidence type="ECO:0000313" key="4">
    <source>
        <dbReference type="Proteomes" id="UP000008178"/>
    </source>
</evidence>
<accession>G2T559</accession>
<name>G2T559_ROSHA</name>
<dbReference type="HOGENOM" id="CLU_865678_0_0_9"/>
<dbReference type="eggNOG" id="COG0110">
    <property type="taxonomic scope" value="Bacteria"/>
</dbReference>
<comment type="similarity">
    <text evidence="1">Belongs to the transferase hexapeptide repeat family.</text>
</comment>
<dbReference type="InterPro" id="IPR011004">
    <property type="entry name" value="Trimer_LpxA-like_sf"/>
</dbReference>
<dbReference type="BioCyc" id="RHOM585394:G1H02-2431-MONOMER"/>
<reference evidence="3 4" key="1">
    <citation type="journal article" date="2015" name="Genome Announc.">
        <title>Complete genome sequence of the human gut symbiont Roseburia hominis.</title>
        <authorList>
            <person name="Travis A.J."/>
            <person name="Kelly D."/>
            <person name="Flint H.J."/>
            <person name="Aminov R.I."/>
        </authorList>
    </citation>
    <scope>NUCLEOTIDE SEQUENCE [LARGE SCALE GENOMIC DNA]</scope>
    <source>
        <strain evidence="4">DSM 16839 / JCM 17582 / NCIMB 14029 / A2-183</strain>
    </source>
</reference>
<evidence type="ECO:0000313" key="3">
    <source>
        <dbReference type="EMBL" id="AEN97547.1"/>
    </source>
</evidence>
<dbReference type="PANTHER" id="PTHR23416">
    <property type="entry name" value="SIALIC ACID SYNTHASE-RELATED"/>
    <property type="match status" value="1"/>
</dbReference>
<dbReference type="SUPFAM" id="SSF51161">
    <property type="entry name" value="Trimeric LpxA-like enzymes"/>
    <property type="match status" value="1"/>
</dbReference>
<keyword evidence="2" id="KW-0808">Transferase</keyword>
<dbReference type="Gene3D" id="2.160.10.10">
    <property type="entry name" value="Hexapeptide repeat proteins"/>
    <property type="match status" value="1"/>
</dbReference>
<dbReference type="GeneID" id="93725070"/>
<evidence type="ECO:0008006" key="5">
    <source>
        <dbReference type="Google" id="ProtNLM"/>
    </source>
</evidence>
<dbReference type="EMBL" id="CP003040">
    <property type="protein sequence ID" value="AEN97547.1"/>
    <property type="molecule type" value="Genomic_DNA"/>
</dbReference>
<dbReference type="SUPFAM" id="SSF49373">
    <property type="entry name" value="Invasin/intimin cell-adhesion fragments"/>
    <property type="match status" value="1"/>
</dbReference>
<keyword evidence="4" id="KW-1185">Reference proteome</keyword>
<dbReference type="GO" id="GO:0005829">
    <property type="term" value="C:cytosol"/>
    <property type="evidence" value="ECO:0007669"/>
    <property type="project" value="TreeGrafter"/>
</dbReference>